<dbReference type="RefSeq" id="WP_256505396.1">
    <property type="nucleotide sequence ID" value="NZ_CP101740.1"/>
</dbReference>
<dbReference type="CDD" id="cd09871">
    <property type="entry name" value="PIN_MtVapC28-VapC30-like"/>
    <property type="match status" value="1"/>
</dbReference>
<evidence type="ECO:0000256" key="3">
    <source>
        <dbReference type="ARBA" id="ARBA00022722"/>
    </source>
</evidence>
<comment type="function">
    <text evidence="8">Toxic component of a toxin-antitoxin (TA) system. An RNase.</text>
</comment>
<protein>
    <recommendedName>
        <fullName evidence="8">Ribonuclease VapC</fullName>
        <shortName evidence="8">RNase VapC</shortName>
        <ecNumber evidence="8">3.1.-.-</ecNumber>
    </recommendedName>
    <alternativeName>
        <fullName evidence="8">Toxin VapC</fullName>
    </alternativeName>
</protein>
<evidence type="ECO:0000256" key="6">
    <source>
        <dbReference type="ARBA" id="ARBA00022842"/>
    </source>
</evidence>
<evidence type="ECO:0000259" key="9">
    <source>
        <dbReference type="Pfam" id="PF01850"/>
    </source>
</evidence>
<evidence type="ECO:0000256" key="7">
    <source>
        <dbReference type="ARBA" id="ARBA00038093"/>
    </source>
</evidence>
<keyword evidence="2 8" id="KW-1277">Toxin-antitoxin system</keyword>
<comment type="similarity">
    <text evidence="7 8">Belongs to the PINc/VapC protein family.</text>
</comment>
<evidence type="ECO:0000256" key="2">
    <source>
        <dbReference type="ARBA" id="ARBA00022649"/>
    </source>
</evidence>
<keyword evidence="8" id="KW-0800">Toxin</keyword>
<gene>
    <name evidence="8" type="primary">vapC</name>
    <name evidence="10" type="ORF">NMP03_10815</name>
</gene>
<comment type="cofactor">
    <cofactor evidence="1 8">
        <name>Mg(2+)</name>
        <dbReference type="ChEBI" id="CHEBI:18420"/>
    </cofactor>
</comment>
<evidence type="ECO:0000256" key="5">
    <source>
        <dbReference type="ARBA" id="ARBA00022801"/>
    </source>
</evidence>
<dbReference type="EC" id="3.1.-.-" evidence="8"/>
<dbReference type="InterPro" id="IPR022907">
    <property type="entry name" value="VapC_family"/>
</dbReference>
<dbReference type="Gene3D" id="3.40.50.1010">
    <property type="entry name" value="5'-nuclease"/>
    <property type="match status" value="1"/>
</dbReference>
<feature type="domain" description="PIN" evidence="9">
    <location>
        <begin position="4"/>
        <end position="129"/>
    </location>
</feature>
<keyword evidence="3 8" id="KW-0540">Nuclease</keyword>
<keyword evidence="11" id="KW-1185">Reference proteome</keyword>
<dbReference type="Pfam" id="PF01850">
    <property type="entry name" value="PIN"/>
    <property type="match status" value="1"/>
</dbReference>
<evidence type="ECO:0000256" key="8">
    <source>
        <dbReference type="HAMAP-Rule" id="MF_00265"/>
    </source>
</evidence>
<dbReference type="SUPFAM" id="SSF88723">
    <property type="entry name" value="PIN domain-like"/>
    <property type="match status" value="1"/>
</dbReference>
<dbReference type="PANTHER" id="PTHR33653">
    <property type="entry name" value="RIBONUCLEASE VAPC2"/>
    <property type="match status" value="1"/>
</dbReference>
<feature type="binding site" evidence="8">
    <location>
        <position position="104"/>
    </location>
    <ligand>
        <name>Mg(2+)</name>
        <dbReference type="ChEBI" id="CHEBI:18420"/>
    </ligand>
</feature>
<dbReference type="Proteomes" id="UP001058533">
    <property type="component" value="Chromosome"/>
</dbReference>
<evidence type="ECO:0000256" key="4">
    <source>
        <dbReference type="ARBA" id="ARBA00022723"/>
    </source>
</evidence>
<keyword evidence="4 8" id="KW-0479">Metal-binding</keyword>
<dbReference type="HAMAP" id="MF_00265">
    <property type="entry name" value="VapC_Nob1"/>
    <property type="match status" value="1"/>
</dbReference>
<dbReference type="PANTHER" id="PTHR33653:SF1">
    <property type="entry name" value="RIBONUCLEASE VAPC2"/>
    <property type="match status" value="1"/>
</dbReference>
<keyword evidence="5 8" id="KW-0378">Hydrolase</keyword>
<evidence type="ECO:0000256" key="1">
    <source>
        <dbReference type="ARBA" id="ARBA00001946"/>
    </source>
</evidence>
<dbReference type="InterPro" id="IPR029060">
    <property type="entry name" value="PIN-like_dom_sf"/>
</dbReference>
<organism evidence="10 11">
    <name type="scientific">Sphingomonas qomolangmaensis</name>
    <dbReference type="NCBI Taxonomy" id="2918765"/>
    <lineage>
        <taxon>Bacteria</taxon>
        <taxon>Pseudomonadati</taxon>
        <taxon>Pseudomonadota</taxon>
        <taxon>Alphaproteobacteria</taxon>
        <taxon>Sphingomonadales</taxon>
        <taxon>Sphingomonadaceae</taxon>
        <taxon>Sphingomonas</taxon>
    </lineage>
</organism>
<keyword evidence="6 8" id="KW-0460">Magnesium</keyword>
<feature type="binding site" evidence="8">
    <location>
        <position position="6"/>
    </location>
    <ligand>
        <name>Mg(2+)</name>
        <dbReference type="ChEBI" id="CHEBI:18420"/>
    </ligand>
</feature>
<dbReference type="InterPro" id="IPR050556">
    <property type="entry name" value="Type_II_TA_system_RNase"/>
</dbReference>
<accession>A0ABY5L404</accession>
<dbReference type="InterPro" id="IPR002716">
    <property type="entry name" value="PIN_dom"/>
</dbReference>
<evidence type="ECO:0000313" key="10">
    <source>
        <dbReference type="EMBL" id="UUL81688.1"/>
    </source>
</evidence>
<sequence>MILFVDASALVAILAPEPDHEAFEAQIGQASRLLYSPVVAWESLVTLRRGHAVSEPVARARLDSFLQTFGFEMVSIAERESRIALDAYSRYGKGQHPARLNMGDCFAYACAKTNDARLLYKGNDFAQTDLA</sequence>
<reference evidence="10" key="1">
    <citation type="submission" date="2022-07" db="EMBL/GenBank/DDBJ databases">
        <title>Sphingomonas sp. nov., a novel bacterium isolated from the north slope of the Mount Everest.</title>
        <authorList>
            <person name="Cui X."/>
            <person name="Liu Y."/>
        </authorList>
    </citation>
    <scope>NUCLEOTIDE SEQUENCE</scope>
    <source>
        <strain evidence="10">S5-59</strain>
    </source>
</reference>
<proteinExistence type="inferred from homology"/>
<dbReference type="EMBL" id="CP101740">
    <property type="protein sequence ID" value="UUL81688.1"/>
    <property type="molecule type" value="Genomic_DNA"/>
</dbReference>
<evidence type="ECO:0000313" key="11">
    <source>
        <dbReference type="Proteomes" id="UP001058533"/>
    </source>
</evidence>
<name>A0ABY5L404_9SPHN</name>